<evidence type="ECO:0000313" key="3">
    <source>
        <dbReference type="Proteomes" id="UP000663844"/>
    </source>
</evidence>
<feature type="non-terminal residue" evidence="2">
    <location>
        <position position="82"/>
    </location>
</feature>
<dbReference type="Proteomes" id="UP000663844">
    <property type="component" value="Unassembled WGS sequence"/>
</dbReference>
<dbReference type="EMBL" id="CAJOAZ010032943">
    <property type="protein sequence ID" value="CAF4451183.1"/>
    <property type="molecule type" value="Genomic_DNA"/>
</dbReference>
<reference evidence="2" key="1">
    <citation type="submission" date="2021-02" db="EMBL/GenBank/DDBJ databases">
        <authorList>
            <person name="Nowell W R."/>
        </authorList>
    </citation>
    <scope>NUCLEOTIDE SEQUENCE</scope>
</reference>
<dbReference type="AlphaFoldDB" id="A0A820SB13"/>
<comment type="caution">
    <text evidence="2">The sequence shown here is derived from an EMBL/GenBank/DDBJ whole genome shotgun (WGS) entry which is preliminary data.</text>
</comment>
<sequence>TTTTDRPISVHSLVFRSLKRTHDLFLANQNTPVAPDETADAITRKIKAKDQYGTVLTLPKGMKPHVKSTTETTETSGEATND</sequence>
<evidence type="ECO:0000256" key="1">
    <source>
        <dbReference type="SAM" id="MobiDB-lite"/>
    </source>
</evidence>
<accession>A0A820SB13</accession>
<protein>
    <submittedName>
        <fullName evidence="2">Uncharacterized protein</fullName>
    </submittedName>
</protein>
<feature type="region of interest" description="Disordered" evidence="1">
    <location>
        <begin position="60"/>
        <end position="82"/>
    </location>
</feature>
<name>A0A820SB13_9BILA</name>
<proteinExistence type="predicted"/>
<evidence type="ECO:0000313" key="2">
    <source>
        <dbReference type="EMBL" id="CAF4451183.1"/>
    </source>
</evidence>
<gene>
    <name evidence="2" type="ORF">OXD698_LOCUS54405</name>
</gene>
<feature type="non-terminal residue" evidence="2">
    <location>
        <position position="1"/>
    </location>
</feature>
<organism evidence="2 3">
    <name type="scientific">Adineta steineri</name>
    <dbReference type="NCBI Taxonomy" id="433720"/>
    <lineage>
        <taxon>Eukaryota</taxon>
        <taxon>Metazoa</taxon>
        <taxon>Spiralia</taxon>
        <taxon>Gnathifera</taxon>
        <taxon>Rotifera</taxon>
        <taxon>Eurotatoria</taxon>
        <taxon>Bdelloidea</taxon>
        <taxon>Adinetida</taxon>
        <taxon>Adinetidae</taxon>
        <taxon>Adineta</taxon>
    </lineage>
</organism>